<keyword evidence="3 7" id="KW-0812">Transmembrane</keyword>
<dbReference type="Pfam" id="PF01184">
    <property type="entry name" value="Gpr1_Fun34_YaaH"/>
    <property type="match status" value="1"/>
</dbReference>
<dbReference type="AlphaFoldDB" id="A0A642UMF7"/>
<dbReference type="PANTHER" id="PTHR31123">
    <property type="entry name" value="ACCUMULATION OF DYADS PROTEIN 2-RELATED"/>
    <property type="match status" value="1"/>
</dbReference>
<keyword evidence="5 7" id="KW-0472">Membrane</keyword>
<dbReference type="GO" id="GO:0015123">
    <property type="term" value="F:acetate transmembrane transporter activity"/>
    <property type="evidence" value="ECO:0007669"/>
    <property type="project" value="TreeGrafter"/>
</dbReference>
<sequence length="118" mass="12442">MSTQIKSMHSPPDDKEANNHNVGQQPTHVDPNAHLISQVMHPEFQKLGNPGPLGLYSFAITSFMLGLYNCGAGMPGSKPGATNAVLGTAIFMGGIAQFAAGMWEMRVGNTFGATLHSS</sequence>
<gene>
    <name evidence="8" type="ORF">TRICI_006032</name>
</gene>
<evidence type="ECO:0000256" key="4">
    <source>
        <dbReference type="ARBA" id="ARBA00022989"/>
    </source>
</evidence>
<dbReference type="VEuPathDB" id="FungiDB:TRICI_006032"/>
<dbReference type="OrthoDB" id="3648309at2759"/>
<proteinExistence type="inferred from homology"/>
<dbReference type="InterPro" id="IPR051633">
    <property type="entry name" value="AceTr"/>
</dbReference>
<feature type="region of interest" description="Disordered" evidence="6">
    <location>
        <begin position="1"/>
        <end position="32"/>
    </location>
</feature>
<evidence type="ECO:0000256" key="2">
    <source>
        <dbReference type="ARBA" id="ARBA00005587"/>
    </source>
</evidence>
<feature type="transmembrane region" description="Helical" evidence="7">
    <location>
        <begin position="84"/>
        <end position="103"/>
    </location>
</feature>
<protein>
    <submittedName>
        <fullName evidence="8">Uncharacterized protein</fullName>
    </submittedName>
</protein>
<evidence type="ECO:0000256" key="6">
    <source>
        <dbReference type="SAM" id="MobiDB-lite"/>
    </source>
</evidence>
<evidence type="ECO:0000256" key="3">
    <source>
        <dbReference type="ARBA" id="ARBA00022692"/>
    </source>
</evidence>
<accession>A0A642UMF7</accession>
<dbReference type="EMBL" id="SWFS01000482">
    <property type="protein sequence ID" value="KAA8901667.1"/>
    <property type="molecule type" value="Genomic_DNA"/>
</dbReference>
<dbReference type="PANTHER" id="PTHR31123:SF1">
    <property type="entry name" value="ACCUMULATION OF DYADS PROTEIN 2-RELATED"/>
    <property type="match status" value="1"/>
</dbReference>
<dbReference type="GO" id="GO:0005886">
    <property type="term" value="C:plasma membrane"/>
    <property type="evidence" value="ECO:0007669"/>
    <property type="project" value="TreeGrafter"/>
</dbReference>
<evidence type="ECO:0000256" key="7">
    <source>
        <dbReference type="SAM" id="Phobius"/>
    </source>
</evidence>
<organism evidence="8 9">
    <name type="scientific">Trichomonascus ciferrii</name>
    <dbReference type="NCBI Taxonomy" id="44093"/>
    <lineage>
        <taxon>Eukaryota</taxon>
        <taxon>Fungi</taxon>
        <taxon>Dikarya</taxon>
        <taxon>Ascomycota</taxon>
        <taxon>Saccharomycotina</taxon>
        <taxon>Dipodascomycetes</taxon>
        <taxon>Dipodascales</taxon>
        <taxon>Trichomonascaceae</taxon>
        <taxon>Trichomonascus</taxon>
        <taxon>Trichomonascus ciferrii complex</taxon>
    </lineage>
</organism>
<comment type="caution">
    <text evidence="8">The sequence shown here is derived from an EMBL/GenBank/DDBJ whole genome shotgun (WGS) entry which is preliminary data.</text>
</comment>
<keyword evidence="4 7" id="KW-1133">Transmembrane helix</keyword>
<dbReference type="Proteomes" id="UP000761534">
    <property type="component" value="Unassembled WGS sequence"/>
</dbReference>
<comment type="subcellular location">
    <subcellularLocation>
        <location evidence="1">Membrane</location>
        <topology evidence="1">Multi-pass membrane protein</topology>
    </subcellularLocation>
</comment>
<evidence type="ECO:0000313" key="9">
    <source>
        <dbReference type="Proteomes" id="UP000761534"/>
    </source>
</evidence>
<evidence type="ECO:0000313" key="8">
    <source>
        <dbReference type="EMBL" id="KAA8901667.1"/>
    </source>
</evidence>
<keyword evidence="9" id="KW-1185">Reference proteome</keyword>
<reference evidence="8" key="1">
    <citation type="journal article" date="2019" name="G3 (Bethesda)">
        <title>Genome Assemblies of Two Rare Opportunistic Yeast Pathogens: Diutina rugosa (syn. Candida rugosa) and Trichomonascus ciferrii (syn. Candida ciferrii).</title>
        <authorList>
            <person name="Mixao V."/>
            <person name="Saus E."/>
            <person name="Hansen A.P."/>
            <person name="Lass-Florl C."/>
            <person name="Gabaldon T."/>
        </authorList>
    </citation>
    <scope>NUCLEOTIDE SEQUENCE</scope>
    <source>
        <strain evidence="8">CBS 4856</strain>
    </source>
</reference>
<name>A0A642UMF7_9ASCO</name>
<comment type="similarity">
    <text evidence="2">Belongs to the acetate uptake transporter (AceTr) (TC 2.A.96) family.</text>
</comment>
<evidence type="ECO:0000256" key="5">
    <source>
        <dbReference type="ARBA" id="ARBA00023136"/>
    </source>
</evidence>
<dbReference type="InterPro" id="IPR000791">
    <property type="entry name" value="Gpr1/Fun34/SatP-like"/>
</dbReference>
<feature type="transmembrane region" description="Helical" evidence="7">
    <location>
        <begin position="53"/>
        <end position="72"/>
    </location>
</feature>
<evidence type="ECO:0000256" key="1">
    <source>
        <dbReference type="ARBA" id="ARBA00004141"/>
    </source>
</evidence>